<evidence type="ECO:0000313" key="3">
    <source>
        <dbReference type="Proteomes" id="UP000640333"/>
    </source>
</evidence>
<name>A0A8J7JZY4_9GAMM</name>
<feature type="signal peptide" evidence="1">
    <location>
        <begin position="1"/>
        <end position="24"/>
    </location>
</feature>
<comment type="caution">
    <text evidence="2">The sequence shown here is derived from an EMBL/GenBank/DDBJ whole genome shotgun (WGS) entry which is preliminary data.</text>
</comment>
<evidence type="ECO:0008006" key="4">
    <source>
        <dbReference type="Google" id="ProtNLM"/>
    </source>
</evidence>
<dbReference type="AlphaFoldDB" id="A0A8J7JZY4"/>
<keyword evidence="3" id="KW-1185">Reference proteome</keyword>
<dbReference type="RefSeq" id="WP_193953919.1">
    <property type="nucleotide sequence ID" value="NZ_JADEYS010000013.1"/>
</dbReference>
<accession>A0A8J7JZY4</accession>
<evidence type="ECO:0000313" key="2">
    <source>
        <dbReference type="EMBL" id="MBE9398294.1"/>
    </source>
</evidence>
<reference evidence="2" key="1">
    <citation type="submission" date="2020-10" db="EMBL/GenBank/DDBJ databases">
        <title>Bacterium isolated from coastal waters sediment.</title>
        <authorList>
            <person name="Chen R.-J."/>
            <person name="Lu D.-C."/>
            <person name="Zhu K.-L."/>
            <person name="Du Z.-J."/>
        </authorList>
    </citation>
    <scope>NUCLEOTIDE SEQUENCE</scope>
    <source>
        <strain evidence="2">N1Y112</strain>
    </source>
</reference>
<sequence>MFRNKFLMRVLLAGFFAILSGCSATTSMNSEVWKKPDSPVSNMSVLYIHREFRSTVDSSVMYGWLNYDQMPKLMKEYAPKVLELNGFSGSRTYSTDGKDSDYLLVVEFLGSNNMAMHTHGASVVFMYAEAKLVSRKNNEKIWSIRLSNSMGMGALNDILFDEQFTYGLMETVLNKMHVDQIISLNNGKVVMPAQKQSG</sequence>
<protein>
    <recommendedName>
        <fullName evidence="4">Lipoprotein</fullName>
    </recommendedName>
</protein>
<dbReference type="Proteomes" id="UP000640333">
    <property type="component" value="Unassembled WGS sequence"/>
</dbReference>
<gene>
    <name evidence="2" type="ORF">IOQ59_13615</name>
</gene>
<evidence type="ECO:0000256" key="1">
    <source>
        <dbReference type="SAM" id="SignalP"/>
    </source>
</evidence>
<proteinExistence type="predicted"/>
<organism evidence="2 3">
    <name type="scientific">Pontibacterium sinense</name>
    <dbReference type="NCBI Taxonomy" id="2781979"/>
    <lineage>
        <taxon>Bacteria</taxon>
        <taxon>Pseudomonadati</taxon>
        <taxon>Pseudomonadota</taxon>
        <taxon>Gammaproteobacteria</taxon>
        <taxon>Oceanospirillales</taxon>
        <taxon>Oceanospirillaceae</taxon>
        <taxon>Pontibacterium</taxon>
    </lineage>
</organism>
<dbReference type="PROSITE" id="PS51257">
    <property type="entry name" value="PROKAR_LIPOPROTEIN"/>
    <property type="match status" value="1"/>
</dbReference>
<feature type="chain" id="PRO_5035203893" description="Lipoprotein" evidence="1">
    <location>
        <begin position="25"/>
        <end position="198"/>
    </location>
</feature>
<dbReference type="EMBL" id="JADEYS010000013">
    <property type="protein sequence ID" value="MBE9398294.1"/>
    <property type="molecule type" value="Genomic_DNA"/>
</dbReference>
<keyword evidence="1" id="KW-0732">Signal</keyword>